<proteinExistence type="predicted"/>
<reference evidence="2 3" key="1">
    <citation type="journal article" date="2019" name="Nat. Ecol. Evol.">
        <title>Megaphylogeny resolves global patterns of mushroom evolution.</title>
        <authorList>
            <person name="Varga T."/>
            <person name="Krizsan K."/>
            <person name="Foldi C."/>
            <person name="Dima B."/>
            <person name="Sanchez-Garcia M."/>
            <person name="Sanchez-Ramirez S."/>
            <person name="Szollosi G.J."/>
            <person name="Szarkandi J.G."/>
            <person name="Papp V."/>
            <person name="Albert L."/>
            <person name="Andreopoulos W."/>
            <person name="Angelini C."/>
            <person name="Antonin V."/>
            <person name="Barry K.W."/>
            <person name="Bougher N.L."/>
            <person name="Buchanan P."/>
            <person name="Buyck B."/>
            <person name="Bense V."/>
            <person name="Catcheside P."/>
            <person name="Chovatia M."/>
            <person name="Cooper J."/>
            <person name="Damon W."/>
            <person name="Desjardin D."/>
            <person name="Finy P."/>
            <person name="Geml J."/>
            <person name="Haridas S."/>
            <person name="Hughes K."/>
            <person name="Justo A."/>
            <person name="Karasinski D."/>
            <person name="Kautmanova I."/>
            <person name="Kiss B."/>
            <person name="Kocsube S."/>
            <person name="Kotiranta H."/>
            <person name="LaButti K.M."/>
            <person name="Lechner B.E."/>
            <person name="Liimatainen K."/>
            <person name="Lipzen A."/>
            <person name="Lukacs Z."/>
            <person name="Mihaltcheva S."/>
            <person name="Morgado L.N."/>
            <person name="Niskanen T."/>
            <person name="Noordeloos M.E."/>
            <person name="Ohm R.A."/>
            <person name="Ortiz-Santana B."/>
            <person name="Ovrebo C."/>
            <person name="Racz N."/>
            <person name="Riley R."/>
            <person name="Savchenko A."/>
            <person name="Shiryaev A."/>
            <person name="Soop K."/>
            <person name="Spirin V."/>
            <person name="Szebenyi C."/>
            <person name="Tomsovsky M."/>
            <person name="Tulloss R.E."/>
            <person name="Uehling J."/>
            <person name="Grigoriev I.V."/>
            <person name="Vagvolgyi C."/>
            <person name="Papp T."/>
            <person name="Martin F.M."/>
            <person name="Miettinen O."/>
            <person name="Hibbett D.S."/>
            <person name="Nagy L.G."/>
        </authorList>
    </citation>
    <scope>NUCLEOTIDE SEQUENCE [LARGE SCALE GENOMIC DNA]</scope>
    <source>
        <strain evidence="2 3">CBS 166.37</strain>
    </source>
</reference>
<evidence type="ECO:0000313" key="2">
    <source>
        <dbReference type="EMBL" id="TFK39442.1"/>
    </source>
</evidence>
<dbReference type="Proteomes" id="UP000308652">
    <property type="component" value="Unassembled WGS sequence"/>
</dbReference>
<keyword evidence="1" id="KW-0812">Transmembrane</keyword>
<sequence>MKNTLDIFCSMRDKRRTSSFLLRIDFRELNSASRSTFAAMLAFASALRSSIFLACFFVVFLVS</sequence>
<dbReference type="EMBL" id="ML213599">
    <property type="protein sequence ID" value="TFK39442.1"/>
    <property type="molecule type" value="Genomic_DNA"/>
</dbReference>
<keyword evidence="1" id="KW-0472">Membrane</keyword>
<keyword evidence="3" id="KW-1185">Reference proteome</keyword>
<feature type="transmembrane region" description="Helical" evidence="1">
    <location>
        <begin position="37"/>
        <end position="62"/>
    </location>
</feature>
<protein>
    <submittedName>
        <fullName evidence="2">Uncharacterized protein</fullName>
    </submittedName>
</protein>
<name>A0A5C3M2Q8_9AGAR</name>
<evidence type="ECO:0000313" key="3">
    <source>
        <dbReference type="Proteomes" id="UP000308652"/>
    </source>
</evidence>
<organism evidence="2 3">
    <name type="scientific">Crucibulum laeve</name>
    <dbReference type="NCBI Taxonomy" id="68775"/>
    <lineage>
        <taxon>Eukaryota</taxon>
        <taxon>Fungi</taxon>
        <taxon>Dikarya</taxon>
        <taxon>Basidiomycota</taxon>
        <taxon>Agaricomycotina</taxon>
        <taxon>Agaricomycetes</taxon>
        <taxon>Agaricomycetidae</taxon>
        <taxon>Agaricales</taxon>
        <taxon>Agaricineae</taxon>
        <taxon>Nidulariaceae</taxon>
        <taxon>Crucibulum</taxon>
    </lineage>
</organism>
<gene>
    <name evidence="2" type="ORF">BDQ12DRAFT_681787</name>
</gene>
<dbReference type="AlphaFoldDB" id="A0A5C3M2Q8"/>
<accession>A0A5C3M2Q8</accession>
<keyword evidence="1" id="KW-1133">Transmembrane helix</keyword>
<evidence type="ECO:0000256" key="1">
    <source>
        <dbReference type="SAM" id="Phobius"/>
    </source>
</evidence>